<feature type="transmembrane region" description="Helical" evidence="5">
    <location>
        <begin position="12"/>
        <end position="32"/>
    </location>
</feature>
<geneLocation type="mitochondrion" evidence="6"/>
<evidence type="ECO:0000256" key="5">
    <source>
        <dbReference type="SAM" id="Phobius"/>
    </source>
</evidence>
<keyword evidence="2 5" id="KW-0812">Transmembrane</keyword>
<dbReference type="AlphaFoldDB" id="A0A7T0M4P5"/>
<keyword evidence="4 5" id="KW-0472">Membrane</keyword>
<evidence type="ECO:0000256" key="2">
    <source>
        <dbReference type="ARBA" id="ARBA00022692"/>
    </source>
</evidence>
<feature type="transmembrane region" description="Helical" evidence="5">
    <location>
        <begin position="60"/>
        <end position="80"/>
    </location>
</feature>
<dbReference type="EMBL" id="MT471317">
    <property type="protein sequence ID" value="QPL15989.1"/>
    <property type="molecule type" value="Genomic_DNA"/>
</dbReference>
<organism evidence="6">
    <name type="scientific">Halteria grandinella</name>
    <dbReference type="NCBI Taxonomy" id="5974"/>
    <lineage>
        <taxon>Eukaryota</taxon>
        <taxon>Sar</taxon>
        <taxon>Alveolata</taxon>
        <taxon>Ciliophora</taxon>
        <taxon>Intramacronucleata</taxon>
        <taxon>Spirotrichea</taxon>
        <taxon>Stichotrichia</taxon>
        <taxon>Sporadotrichida</taxon>
        <taxon>Halteriidae</taxon>
        <taxon>Halteria</taxon>
    </lineage>
</organism>
<dbReference type="InterPro" id="IPR001694">
    <property type="entry name" value="NADH_UbQ_OxRdtase_su1/FPO"/>
</dbReference>
<gene>
    <name evidence="6" type="primary">nad1_b</name>
</gene>
<evidence type="ECO:0000313" key="6">
    <source>
        <dbReference type="EMBL" id="QPL15989.1"/>
    </source>
</evidence>
<proteinExistence type="predicted"/>
<feature type="transmembrane region" description="Helical" evidence="5">
    <location>
        <begin position="92"/>
        <end position="113"/>
    </location>
</feature>
<dbReference type="Pfam" id="PF00146">
    <property type="entry name" value="NADHdh"/>
    <property type="match status" value="1"/>
</dbReference>
<evidence type="ECO:0000256" key="3">
    <source>
        <dbReference type="ARBA" id="ARBA00022989"/>
    </source>
</evidence>
<reference evidence="6" key="1">
    <citation type="submission" date="2020-05" db="EMBL/GenBank/DDBJ databases">
        <title>Characterization and comparative analysis of mitochondrial genomes of the highly differentiated ciliated protists shed light on the diversity and evolution of the linear molecular architecture.</title>
        <authorList>
            <person name="Zhang T."/>
            <person name="Li C."/>
            <person name="Zhang X."/>
            <person name="Wang C."/>
            <person name="Roger A.J."/>
            <person name="Song W."/>
            <person name="Gao F."/>
        </authorList>
    </citation>
    <scope>NUCLEOTIDE SEQUENCE</scope>
</reference>
<dbReference type="GeneID" id="63661416"/>
<evidence type="ECO:0000256" key="1">
    <source>
        <dbReference type="ARBA" id="ARBA00004141"/>
    </source>
</evidence>
<accession>A0A7T0M4P5</accession>
<keyword evidence="3 5" id="KW-1133">Transmembrane helix</keyword>
<dbReference type="GO" id="GO:0016020">
    <property type="term" value="C:membrane"/>
    <property type="evidence" value="ECO:0007669"/>
    <property type="project" value="UniProtKB-SubCell"/>
</dbReference>
<protein>
    <submittedName>
        <fullName evidence="6">NADH dehydrogenase subunit 1b</fullName>
    </submittedName>
</protein>
<name>A0A7T0M4P5_HALGN</name>
<sequence>MYYFNLWDLKLLIVDFFFNLSFFFYDLCFKIFNFIDPFIQNGLTIFNSKNLYQFPQNMTFFFAIKFCLCVSFLILVRGGLPRYRYDYLTKLGWLKFLSFIILMFFSSILIFFLF</sequence>
<dbReference type="RefSeq" id="YP_010049584.1">
    <property type="nucleotide sequence ID" value="NC_054370.1"/>
</dbReference>
<keyword evidence="6" id="KW-0496">Mitochondrion</keyword>
<comment type="subcellular location">
    <subcellularLocation>
        <location evidence="1">Membrane</location>
        <topology evidence="1">Multi-pass membrane protein</topology>
    </subcellularLocation>
</comment>
<evidence type="ECO:0000256" key="4">
    <source>
        <dbReference type="ARBA" id="ARBA00023136"/>
    </source>
</evidence>